<gene>
    <name evidence="12" type="ORF">BDK51DRAFT_31086</name>
</gene>
<evidence type="ECO:0000313" key="13">
    <source>
        <dbReference type="Proteomes" id="UP000269721"/>
    </source>
</evidence>
<evidence type="ECO:0000256" key="1">
    <source>
        <dbReference type="ARBA" id="ARBA00004585"/>
    </source>
</evidence>
<dbReference type="OrthoDB" id="2019556at2759"/>
<dbReference type="GO" id="GO:0044610">
    <property type="term" value="F:FMN transmembrane transporter activity"/>
    <property type="evidence" value="ECO:0007669"/>
    <property type="project" value="TreeGrafter"/>
</dbReference>
<dbReference type="Gene3D" id="1.50.40.10">
    <property type="entry name" value="Mitochondrial carrier domain"/>
    <property type="match status" value="1"/>
</dbReference>
<dbReference type="Pfam" id="PF00153">
    <property type="entry name" value="Mito_carr"/>
    <property type="match status" value="2"/>
</dbReference>
<evidence type="ECO:0000256" key="7">
    <source>
        <dbReference type="ARBA" id="ARBA00023136"/>
    </source>
</evidence>
<keyword evidence="6 11" id="KW-1133">Transmembrane helix</keyword>
<evidence type="ECO:0000256" key="4">
    <source>
        <dbReference type="ARBA" id="ARBA00022692"/>
    </source>
</evidence>
<dbReference type="PROSITE" id="PS50920">
    <property type="entry name" value="SOLCAR"/>
    <property type="match status" value="2"/>
</dbReference>
<evidence type="ECO:0000256" key="5">
    <source>
        <dbReference type="ARBA" id="ARBA00022737"/>
    </source>
</evidence>
<keyword evidence="4 9" id="KW-0812">Transmembrane</keyword>
<keyword evidence="5" id="KW-0677">Repeat</keyword>
<organism evidence="12 13">
    <name type="scientific">Blyttiomyces helicus</name>
    <dbReference type="NCBI Taxonomy" id="388810"/>
    <lineage>
        <taxon>Eukaryota</taxon>
        <taxon>Fungi</taxon>
        <taxon>Fungi incertae sedis</taxon>
        <taxon>Chytridiomycota</taxon>
        <taxon>Chytridiomycota incertae sedis</taxon>
        <taxon>Chytridiomycetes</taxon>
        <taxon>Chytridiomycetes incertae sedis</taxon>
        <taxon>Blyttiomyces</taxon>
    </lineage>
</organism>
<dbReference type="SUPFAM" id="SSF103506">
    <property type="entry name" value="Mitochondrial carrier"/>
    <property type="match status" value="1"/>
</dbReference>
<keyword evidence="8" id="KW-0576">Peroxisome</keyword>
<keyword evidence="7 9" id="KW-0472">Membrane</keyword>
<feature type="repeat" description="Solcar" evidence="9">
    <location>
        <begin position="1"/>
        <end position="64"/>
    </location>
</feature>
<name>A0A4P9WD65_9FUNG</name>
<dbReference type="EMBL" id="KZ996424">
    <property type="protein sequence ID" value="RKO88880.1"/>
    <property type="molecule type" value="Genomic_DNA"/>
</dbReference>
<proteinExistence type="inferred from homology"/>
<feature type="transmembrane region" description="Helical" evidence="11">
    <location>
        <begin position="146"/>
        <end position="168"/>
    </location>
</feature>
<evidence type="ECO:0000256" key="2">
    <source>
        <dbReference type="ARBA" id="ARBA00006375"/>
    </source>
</evidence>
<evidence type="ECO:0000256" key="9">
    <source>
        <dbReference type="PROSITE-ProRule" id="PRU00282"/>
    </source>
</evidence>
<keyword evidence="13" id="KW-1185">Reference proteome</keyword>
<dbReference type="InterPro" id="IPR023395">
    <property type="entry name" value="MCP_dom_sf"/>
</dbReference>
<reference evidence="13" key="1">
    <citation type="journal article" date="2018" name="Nat. Microbiol.">
        <title>Leveraging single-cell genomics to expand the fungal tree of life.</title>
        <authorList>
            <person name="Ahrendt S.R."/>
            <person name="Quandt C.A."/>
            <person name="Ciobanu D."/>
            <person name="Clum A."/>
            <person name="Salamov A."/>
            <person name="Andreopoulos B."/>
            <person name="Cheng J.F."/>
            <person name="Woyke T."/>
            <person name="Pelin A."/>
            <person name="Henrissat B."/>
            <person name="Reynolds N.K."/>
            <person name="Benny G.L."/>
            <person name="Smith M.E."/>
            <person name="James T.Y."/>
            <person name="Grigoriev I.V."/>
        </authorList>
    </citation>
    <scope>NUCLEOTIDE SEQUENCE [LARGE SCALE GENOMIC DNA]</scope>
</reference>
<evidence type="ECO:0000256" key="11">
    <source>
        <dbReference type="SAM" id="Phobius"/>
    </source>
</evidence>
<evidence type="ECO:0000256" key="3">
    <source>
        <dbReference type="ARBA" id="ARBA00022448"/>
    </source>
</evidence>
<evidence type="ECO:0000256" key="6">
    <source>
        <dbReference type="ARBA" id="ARBA00022989"/>
    </source>
</evidence>
<dbReference type="GO" id="GO:0051724">
    <property type="term" value="F:NAD transmembrane transporter activity"/>
    <property type="evidence" value="ECO:0007669"/>
    <property type="project" value="TreeGrafter"/>
</dbReference>
<comment type="similarity">
    <text evidence="2 10">Belongs to the mitochondrial carrier (TC 2.A.29) family.</text>
</comment>
<dbReference type="InterPro" id="IPR052217">
    <property type="entry name" value="Mito/Peroxisomal_Carrier"/>
</dbReference>
<sequence length="184" mass="20324">MWKVNTRIMNMPKKERETASVGAVTTDIVRKEGILSLWSALGPSLVLCANPAIQFWVFEAWKKAILLKAKVTKGERLLRGREVFLLGGLGKLVATTILFPYLLIKSRLQSQSRPALTPDSAPPPREHYKNATDALVRILRSEGIGALYQGFLMKVLQSVAFAAVLFAAKDRVHKSLGVLITGKK</sequence>
<accession>A0A4P9WD65</accession>
<dbReference type="PANTHER" id="PTHR45939:SF5">
    <property type="entry name" value="PEROXISOMAL MEMBRANE PROTEIN PMP34"/>
    <property type="match status" value="1"/>
</dbReference>
<evidence type="ECO:0000256" key="10">
    <source>
        <dbReference type="RuleBase" id="RU000488"/>
    </source>
</evidence>
<evidence type="ECO:0000313" key="12">
    <source>
        <dbReference type="EMBL" id="RKO88880.1"/>
    </source>
</evidence>
<dbReference type="InterPro" id="IPR018108">
    <property type="entry name" value="MCP_transmembrane"/>
</dbReference>
<protein>
    <submittedName>
        <fullName evidence="12">Mitochondrial carrier domain-containing protein</fullName>
    </submittedName>
</protein>
<comment type="subcellular location">
    <subcellularLocation>
        <location evidence="1">Peroxisome membrane</location>
        <topology evidence="1">Multi-pass membrane protein</topology>
    </subcellularLocation>
</comment>
<dbReference type="PANTHER" id="PTHR45939">
    <property type="entry name" value="PEROXISOMAL MEMBRANE PROTEIN PMP34-RELATED"/>
    <property type="match status" value="1"/>
</dbReference>
<dbReference type="GO" id="GO:0015228">
    <property type="term" value="F:coenzyme A transmembrane transporter activity"/>
    <property type="evidence" value="ECO:0007669"/>
    <property type="project" value="TreeGrafter"/>
</dbReference>
<dbReference type="GO" id="GO:0005347">
    <property type="term" value="F:ATP transmembrane transporter activity"/>
    <property type="evidence" value="ECO:0007669"/>
    <property type="project" value="TreeGrafter"/>
</dbReference>
<dbReference type="GO" id="GO:0015217">
    <property type="term" value="F:ADP transmembrane transporter activity"/>
    <property type="evidence" value="ECO:0007669"/>
    <property type="project" value="TreeGrafter"/>
</dbReference>
<keyword evidence="3 10" id="KW-0813">Transport</keyword>
<feature type="transmembrane region" description="Helical" evidence="11">
    <location>
        <begin position="83"/>
        <end position="104"/>
    </location>
</feature>
<feature type="repeat" description="Solcar" evidence="9">
    <location>
        <begin position="82"/>
        <end position="175"/>
    </location>
</feature>
<dbReference type="GO" id="GO:0005778">
    <property type="term" value="C:peroxisomal membrane"/>
    <property type="evidence" value="ECO:0007669"/>
    <property type="project" value="UniProtKB-SubCell"/>
</dbReference>
<dbReference type="GO" id="GO:0015230">
    <property type="term" value="F:FAD transmembrane transporter activity"/>
    <property type="evidence" value="ECO:0007669"/>
    <property type="project" value="TreeGrafter"/>
</dbReference>
<dbReference type="AlphaFoldDB" id="A0A4P9WD65"/>
<dbReference type="Proteomes" id="UP000269721">
    <property type="component" value="Unassembled WGS sequence"/>
</dbReference>
<evidence type="ECO:0000256" key="8">
    <source>
        <dbReference type="ARBA" id="ARBA00023140"/>
    </source>
</evidence>
<dbReference type="GO" id="GO:0080122">
    <property type="term" value="F:AMP transmembrane transporter activity"/>
    <property type="evidence" value="ECO:0007669"/>
    <property type="project" value="TreeGrafter"/>
</dbReference>